<gene>
    <name evidence="3" type="ORF">RGQ13_13685</name>
</gene>
<accession>A0ABY9TQQ6</accession>
<dbReference type="InterPro" id="IPR010344">
    <property type="entry name" value="YbjH"/>
</dbReference>
<organism evidence="3 4">
    <name type="scientific">Thalassotalea psychrophila</name>
    <dbReference type="NCBI Taxonomy" id="3065647"/>
    <lineage>
        <taxon>Bacteria</taxon>
        <taxon>Pseudomonadati</taxon>
        <taxon>Pseudomonadota</taxon>
        <taxon>Gammaproteobacteria</taxon>
        <taxon>Alteromonadales</taxon>
        <taxon>Colwelliaceae</taxon>
        <taxon>Thalassotalea</taxon>
    </lineage>
</organism>
<dbReference type="Proteomes" id="UP001258994">
    <property type="component" value="Chromosome"/>
</dbReference>
<protein>
    <recommendedName>
        <fullName evidence="5">YjbH domain-containing protein</fullName>
    </recommendedName>
</protein>
<evidence type="ECO:0008006" key="5">
    <source>
        <dbReference type="Google" id="ProtNLM"/>
    </source>
</evidence>
<feature type="chain" id="PRO_5047431313" description="YjbH domain-containing protein" evidence="2">
    <location>
        <begin position="21"/>
        <end position="711"/>
    </location>
</feature>
<keyword evidence="2" id="KW-0732">Signal</keyword>
<dbReference type="RefSeq" id="WP_348390302.1">
    <property type="nucleotide sequence ID" value="NZ_CP134145.1"/>
</dbReference>
<evidence type="ECO:0000313" key="3">
    <source>
        <dbReference type="EMBL" id="WNC71167.1"/>
    </source>
</evidence>
<feature type="signal peptide" evidence="2">
    <location>
        <begin position="1"/>
        <end position="20"/>
    </location>
</feature>
<evidence type="ECO:0000256" key="1">
    <source>
        <dbReference type="SAM" id="MobiDB-lite"/>
    </source>
</evidence>
<keyword evidence="4" id="KW-1185">Reference proteome</keyword>
<reference evidence="4" key="1">
    <citation type="submission" date="2023-09" db="EMBL/GenBank/DDBJ databases">
        <authorList>
            <person name="Li S."/>
            <person name="Li X."/>
            <person name="Zhang C."/>
            <person name="Zhao Z."/>
        </authorList>
    </citation>
    <scope>NUCLEOTIDE SEQUENCE [LARGE SCALE GENOMIC DNA]</scope>
    <source>
        <strain evidence="4">SQ149</strain>
    </source>
</reference>
<feature type="region of interest" description="Disordered" evidence="1">
    <location>
        <begin position="296"/>
        <end position="315"/>
    </location>
</feature>
<dbReference type="Pfam" id="PF06082">
    <property type="entry name" value="YjbH"/>
    <property type="match status" value="1"/>
</dbReference>
<proteinExistence type="predicted"/>
<name>A0ABY9TQQ6_9GAMM</name>
<dbReference type="EMBL" id="CP134145">
    <property type="protein sequence ID" value="WNC71167.1"/>
    <property type="molecule type" value="Genomic_DNA"/>
</dbReference>
<evidence type="ECO:0000256" key="2">
    <source>
        <dbReference type="SAM" id="SignalP"/>
    </source>
</evidence>
<evidence type="ECO:0000313" key="4">
    <source>
        <dbReference type="Proteomes" id="UP001258994"/>
    </source>
</evidence>
<sequence length="711" mass="79047">MKKQFLTSCILLAFANSAQTQFLLNETESKPSSINNSYSMQAFTGVFNTPTAEVINWGDFGFSYSDNYFDQGNTELYDKGFQNYHDLKFGVGILPGLEVVARLATETWACNGITEGGCGTRDLSGSIKWQIPFIPKDWFSLAIGGQDVGGSVVKSEAYYVSASKEFTFSSIGAVRTSLGVATSDNAIGYMDGAIGSVEYQPFEVLQVAAEYDANAVNVGVKAFAPDSWLPNGWDLYVSAHLYSSDDEHNERDAWFNFGISVPLGAGSATEDRSLAFSSDEAYRVEMLGEVEGLSTKGEGENEYMGSRLRGNDGGKHGNDGINERVAMLAQRLENEGFESVSLGLSGDDVLIRIENNIYNQNEMDAIAVVRHLSLVALGDVQGTIELTNSGVVSYAEALRGGDPETSSGSSETGIFAGWFGDDSVNWLVKNESSTHFTPRLILAPELKSLVGTEYGAYDYEVAISSRLQMSLWDGGVIEVRHLSDSVVNSDDFDGGEYYQKKYGLDEGIDTRLFHQTFVLPFNVFTKFSFGRVYGDHDGLLNETRWADNTNTHRVTTLVGDFENDIWVWGGKKTIKQQPKLVKYRYRYHPLNWDIELTAGEYWHGDKGFTLRSLHWFNNVQVGVRYKRTKFDDADGGEEEDFLALGFSIPLNFGKSMKPNYGVQVMGTEQWDYYIETSLTEENTGNTIKSGFGKEPSLYHNLNRAYFNRDRY</sequence>